<gene>
    <name evidence="2" type="ORF">DCO17_03350</name>
</gene>
<organism evidence="2 3">
    <name type="scientific">Polynucleobacter tropicus</name>
    <dbReference type="NCBI Taxonomy" id="1743174"/>
    <lineage>
        <taxon>Bacteria</taxon>
        <taxon>Pseudomonadati</taxon>
        <taxon>Pseudomonadota</taxon>
        <taxon>Betaproteobacteria</taxon>
        <taxon>Burkholderiales</taxon>
        <taxon>Burkholderiaceae</taxon>
        <taxon>Polynucleobacter</taxon>
    </lineage>
</organism>
<keyword evidence="1" id="KW-0732">Signal</keyword>
<keyword evidence="3" id="KW-1185">Reference proteome</keyword>
<protein>
    <recommendedName>
        <fullName evidence="4">C-type lysozyme inhibitor domain-containing protein</fullName>
    </recommendedName>
</protein>
<proteinExistence type="predicted"/>
<dbReference type="AlphaFoldDB" id="A0A6M9PZJ1"/>
<reference evidence="2 3" key="1">
    <citation type="submission" date="2018-04" db="EMBL/GenBank/DDBJ databases">
        <title>Polynucleobacter sp. UH21B genome.</title>
        <authorList>
            <person name="Hahn M.W."/>
        </authorList>
    </citation>
    <scope>NUCLEOTIDE SEQUENCE [LARGE SCALE GENOMIC DNA]</scope>
    <source>
        <strain evidence="2 3">MWH-UH21B</strain>
    </source>
</reference>
<evidence type="ECO:0000313" key="2">
    <source>
        <dbReference type="EMBL" id="QKM64357.1"/>
    </source>
</evidence>
<sequence length="132" mass="14300">MTSKNLFLASIFMLANALVDVSANSSANSHGNNSQSASKTKQSAARDISYSCSGEYVKPESIKILWSELNYNLPITVLDGFNSETCIGKATKNTFTWDRGTSQASLDRRTGTLTIKPKKDGISISLKCIVVE</sequence>
<accession>A0A6M9PZJ1</accession>
<evidence type="ECO:0000313" key="3">
    <source>
        <dbReference type="Proteomes" id="UP000503312"/>
    </source>
</evidence>
<feature type="chain" id="PRO_5026817320" description="C-type lysozyme inhibitor domain-containing protein" evidence="1">
    <location>
        <begin position="18"/>
        <end position="132"/>
    </location>
</feature>
<dbReference type="KEGG" id="ptrp:DCO17_03350"/>
<dbReference type="Proteomes" id="UP000503312">
    <property type="component" value="Chromosome"/>
</dbReference>
<evidence type="ECO:0008006" key="4">
    <source>
        <dbReference type="Google" id="ProtNLM"/>
    </source>
</evidence>
<name>A0A6M9PZJ1_9BURK</name>
<feature type="signal peptide" evidence="1">
    <location>
        <begin position="1"/>
        <end position="17"/>
    </location>
</feature>
<dbReference type="EMBL" id="CP028942">
    <property type="protein sequence ID" value="QKM64357.1"/>
    <property type="molecule type" value="Genomic_DNA"/>
</dbReference>
<dbReference type="RefSeq" id="WP_173955401.1">
    <property type="nucleotide sequence ID" value="NZ_CP028942.1"/>
</dbReference>
<evidence type="ECO:0000256" key="1">
    <source>
        <dbReference type="SAM" id="SignalP"/>
    </source>
</evidence>